<feature type="compositionally biased region" description="Basic and acidic residues" evidence="3">
    <location>
        <begin position="8"/>
        <end position="31"/>
    </location>
</feature>
<comment type="caution">
    <text evidence="4">The sequence shown here is derived from an EMBL/GenBank/DDBJ whole genome shotgun (WGS) entry which is preliminary data.</text>
</comment>
<feature type="region of interest" description="Disordered" evidence="3">
    <location>
        <begin position="1"/>
        <end position="34"/>
    </location>
</feature>
<dbReference type="SUPFAM" id="SSF51735">
    <property type="entry name" value="NAD(P)-binding Rossmann-fold domains"/>
    <property type="match status" value="1"/>
</dbReference>
<dbReference type="AlphaFoldDB" id="A0A5N5QHS5"/>
<keyword evidence="2" id="KW-0560">Oxidoreductase</keyword>
<dbReference type="PRINTS" id="PR00081">
    <property type="entry name" value="GDHRDH"/>
</dbReference>
<dbReference type="EMBL" id="SSOP01000124">
    <property type="protein sequence ID" value="KAB5591093.1"/>
    <property type="molecule type" value="Genomic_DNA"/>
</dbReference>
<dbReference type="GO" id="GO:0016491">
    <property type="term" value="F:oxidoreductase activity"/>
    <property type="evidence" value="ECO:0007669"/>
    <property type="project" value="UniProtKB-KW"/>
</dbReference>
<dbReference type="InterPro" id="IPR051019">
    <property type="entry name" value="VLCFA-Steroid_DH"/>
</dbReference>
<reference evidence="4 5" key="1">
    <citation type="journal article" date="2019" name="Fungal Biol. Biotechnol.">
        <title>Draft genome sequence of fastidious pathogen Ceratobasidium theobromae, which causes vascular-streak dieback in Theobroma cacao.</title>
        <authorList>
            <person name="Ali S.S."/>
            <person name="Asman A."/>
            <person name="Shao J."/>
            <person name="Firmansyah A.P."/>
            <person name="Susilo A.W."/>
            <person name="Rosmana A."/>
            <person name="McMahon P."/>
            <person name="Junaid M."/>
            <person name="Guest D."/>
            <person name="Kheng T.Y."/>
            <person name="Meinhardt L.W."/>
            <person name="Bailey B.A."/>
        </authorList>
    </citation>
    <scope>NUCLEOTIDE SEQUENCE [LARGE SCALE GENOMIC DNA]</scope>
    <source>
        <strain evidence="4 5">CT2</strain>
    </source>
</reference>
<dbReference type="Proteomes" id="UP000383932">
    <property type="component" value="Unassembled WGS sequence"/>
</dbReference>
<name>A0A5N5QHS5_9AGAM</name>
<evidence type="ECO:0000313" key="4">
    <source>
        <dbReference type="EMBL" id="KAB5591093.1"/>
    </source>
</evidence>
<evidence type="ECO:0000256" key="3">
    <source>
        <dbReference type="SAM" id="MobiDB-lite"/>
    </source>
</evidence>
<dbReference type="PANTHER" id="PTHR43899">
    <property type="entry name" value="RH59310P"/>
    <property type="match status" value="1"/>
</dbReference>
<evidence type="ECO:0000256" key="2">
    <source>
        <dbReference type="ARBA" id="ARBA00023002"/>
    </source>
</evidence>
<protein>
    <submittedName>
        <fullName evidence="4">Uncharacterized protein</fullName>
    </submittedName>
</protein>
<dbReference type="PANTHER" id="PTHR43899:SF13">
    <property type="entry name" value="RH59310P"/>
    <property type="match status" value="1"/>
</dbReference>
<proteinExistence type="inferred from homology"/>
<sequence length="429" mass="46781">MKAPRIKVRMEEMDKSPGLDSAKGRKDRADKESEELICDVGRNASAKFGIGDQFTALETFPVETSYDSEFEGGTRILGFRPLRARAFMASIRAGTASTCPSFFGSHLPISHDWHRKGLSWADETPPPTPTMFWRLFHYSAIQRYNHCTDGQPAWALVTGSSDGIGKGVAKELLAQGFNVVIHGRNPTKLQAVKKELLSIHPSRSISIFVWDATTPLTAGGLNLSTALMTHLNANNIRLTVLVNNVGFSSTFNTFLSQDPCEVDAVVNLQVLFVTHITRAVLPSLMANQPGLIINVGGLTEVFPAPFLAVHSGGKAFLANFSRALAIELELIREPPVDIECIGVNVHNVATNSNGSDVSFLTPTAERMGKAIVDVVGCGYRSITAYWKAELVEYVLRCLPSAWMDSMIAAEMLKMRAREVSAKKAVADSK</sequence>
<gene>
    <name evidence="4" type="ORF">CTheo_5476</name>
</gene>
<dbReference type="OrthoDB" id="47007at2759"/>
<dbReference type="InterPro" id="IPR036291">
    <property type="entry name" value="NAD(P)-bd_dom_sf"/>
</dbReference>
<keyword evidence="5" id="KW-1185">Reference proteome</keyword>
<evidence type="ECO:0000256" key="1">
    <source>
        <dbReference type="ARBA" id="ARBA00006484"/>
    </source>
</evidence>
<dbReference type="Pfam" id="PF00106">
    <property type="entry name" value="adh_short"/>
    <property type="match status" value="1"/>
</dbReference>
<dbReference type="InterPro" id="IPR002347">
    <property type="entry name" value="SDR_fam"/>
</dbReference>
<dbReference type="Gene3D" id="3.40.50.720">
    <property type="entry name" value="NAD(P)-binding Rossmann-like Domain"/>
    <property type="match status" value="1"/>
</dbReference>
<evidence type="ECO:0000313" key="5">
    <source>
        <dbReference type="Proteomes" id="UP000383932"/>
    </source>
</evidence>
<comment type="similarity">
    <text evidence="1">Belongs to the short-chain dehydrogenases/reductases (SDR) family.</text>
</comment>
<dbReference type="GO" id="GO:0005783">
    <property type="term" value="C:endoplasmic reticulum"/>
    <property type="evidence" value="ECO:0007669"/>
    <property type="project" value="TreeGrafter"/>
</dbReference>
<accession>A0A5N5QHS5</accession>
<organism evidence="4 5">
    <name type="scientific">Ceratobasidium theobromae</name>
    <dbReference type="NCBI Taxonomy" id="1582974"/>
    <lineage>
        <taxon>Eukaryota</taxon>
        <taxon>Fungi</taxon>
        <taxon>Dikarya</taxon>
        <taxon>Basidiomycota</taxon>
        <taxon>Agaricomycotina</taxon>
        <taxon>Agaricomycetes</taxon>
        <taxon>Cantharellales</taxon>
        <taxon>Ceratobasidiaceae</taxon>
        <taxon>Ceratobasidium</taxon>
    </lineage>
</organism>